<name>A0A0F9S4I4_9ZZZZ</name>
<organism evidence="1">
    <name type="scientific">marine sediment metagenome</name>
    <dbReference type="NCBI Taxonomy" id="412755"/>
    <lineage>
        <taxon>unclassified sequences</taxon>
        <taxon>metagenomes</taxon>
        <taxon>ecological metagenomes</taxon>
    </lineage>
</organism>
<proteinExistence type="predicted"/>
<evidence type="ECO:0000313" key="1">
    <source>
        <dbReference type="EMBL" id="KKN61969.1"/>
    </source>
</evidence>
<gene>
    <name evidence="1" type="ORF">LCGC14_0516470</name>
</gene>
<dbReference type="EMBL" id="LAZR01000639">
    <property type="protein sequence ID" value="KKN61969.1"/>
    <property type="molecule type" value="Genomic_DNA"/>
</dbReference>
<accession>A0A0F9S4I4</accession>
<reference evidence="1" key="1">
    <citation type="journal article" date="2015" name="Nature">
        <title>Complex archaea that bridge the gap between prokaryotes and eukaryotes.</title>
        <authorList>
            <person name="Spang A."/>
            <person name="Saw J.H."/>
            <person name="Jorgensen S.L."/>
            <person name="Zaremba-Niedzwiedzka K."/>
            <person name="Martijn J."/>
            <person name="Lind A.E."/>
            <person name="van Eijk R."/>
            <person name="Schleper C."/>
            <person name="Guy L."/>
            <person name="Ettema T.J."/>
        </authorList>
    </citation>
    <scope>NUCLEOTIDE SEQUENCE</scope>
</reference>
<protein>
    <submittedName>
        <fullName evidence="1">Uncharacterized protein</fullName>
    </submittedName>
</protein>
<comment type="caution">
    <text evidence="1">The sequence shown here is derived from an EMBL/GenBank/DDBJ whole genome shotgun (WGS) entry which is preliminary data.</text>
</comment>
<sequence>MSDGANAMAANASTINALFGEALNDPSEIVKLAAAGGAFIRARLRELSFLRKIIPPVMVTKQDTQRSTLHDGLVKIVDIEPESKAMPITWRGEPDARYVTGPRYQVNFFSISSEKFEKTEQELLSYESPITKIIEENSVKDIQEEEDRTFLAHVDAAIGISGNSSGVTDTRVTRNALTQLIKIITGKKLKVDLFLMTQEDFADVLAFEATDVGDRVASEITVDGYKYNTLLGYKLVTTIKNDIVLPKNLYGFAAPQFLGNFFILNQTKFWINKRANLVEWQSWEDIAVGIANVNGVARITLS</sequence>
<dbReference type="AlphaFoldDB" id="A0A0F9S4I4"/>